<dbReference type="PANTHER" id="PTHR35478">
    <property type="entry name" value="ZINC FINGER FYVE DOMAIN PROTEIN"/>
    <property type="match status" value="1"/>
</dbReference>
<dbReference type="PANTHER" id="PTHR35478:SF1">
    <property type="entry name" value="ZINC FINGER FYVE DOMAIN-CONTAINING PROTEIN 26"/>
    <property type="match status" value="1"/>
</dbReference>
<gene>
    <name evidence="3" type="ORF">KSP39_PZI016347</name>
</gene>
<feature type="region of interest" description="Disordered" evidence="1">
    <location>
        <begin position="1715"/>
        <end position="1743"/>
    </location>
</feature>
<protein>
    <recommendedName>
        <fullName evidence="2">ZFYVE26-like TPR repeats domain-containing protein</fullName>
    </recommendedName>
</protein>
<feature type="region of interest" description="Disordered" evidence="1">
    <location>
        <begin position="1675"/>
        <end position="1697"/>
    </location>
</feature>
<feature type="region of interest" description="Disordered" evidence="1">
    <location>
        <begin position="1873"/>
        <end position="1897"/>
    </location>
</feature>
<comment type="caution">
    <text evidence="3">The sequence shown here is derived from an EMBL/GenBank/DDBJ whole genome shotgun (WGS) entry which is preliminary data.</text>
</comment>
<sequence length="2486" mass="279247">MSIIDEAMDKEIKLLSRVAANHLFLGQFEALRANLGSLRKRKPDLALAILRKIILEGGRIEGILWSSTSNSPSHLAWISTLELLNFDKTTSTWNFDADLLRLKVEYLLLIQIVCSTALGVSNVEYGLKGDIPGSDRESLDIMNKLVHLGLQRLRSDAEFGWPPSDEITQIRDVDLNCLWKIFLNCADIFDALCWNIQKQLHWFETYESELPITPITEDKQRSSSQELDTLTRIQKQVQMAHLHALREKSREGDMQGAFAHIRFLHLYCCEQEIDYKLVLQDIIKRVWLLNTNYGESWRKSRDKMTLLYVEALSSNCIELVHLIQLIQDELFLKEIEEHRVSNNNFMPLPVEKYLETVKTLNSSLSNKKTDQNMAIRSCRTDLYHYARLSGAHILESIMDTALSAVKREQLQVASDVLSLFPLLQPLVAVLGWDLLSNRTSARRKLIQLLWTSKSQVLRLEEFPLYGKTNDEISCVEYQCDLLCFHLDFASFVACINSGHPWNSKKSLRFSQTEQVIHADEYGDMDTFVENFILERLSIESPMRVLFDVVPGIRFQDAIELISLQPIASTTDAWKRMQDIELLHMRYALESVVLALGSMEECLDNGKADHFYLAICYLKDMQNHIEAISNIPRKIFIISIICSLMCMDDISVKPTHVVPSSSYPNSRELDITNLLESGNKVVSFTSLLLDVLHHNLPNMGVETEHLLNSGMPAAGRQALEWRVSIAQKIIEDWEWRVSVLQRLKPLSKDTGIWKEALVILRAAPSKLLNLCLQRAKYDLGEEAVHRFSLPAEDKAALDLAEWVAGTFKRVSVEDAVARVAEGASSAVHDLNFSSLRAQIGPLAAILLCMDVAVASAKSVDMCKVLLEKARDILSEIYPGSSPKSGSLYWDQIQEVAIISVTRRVLQRLHGLVDQDDALSLRLNFVSEMVNSSSTETSRQGQRQRALVILHQMIDDAHKGKRQFLSGKLHNLARAVMDEDVDANFLRRESLYPEKKHSNSEKGVVIGLGLKVFNSGAASTPAVENNSEATSYDLKDTGKRFYGPLSSKPPTYLSSFIIYIATIGDIVDGIDSTHDFNFFSLVYEWPKDLLIRLVFDRGSTDAAGMVAEIMSVDFVHEVITACVPPVFPPRSGNGWACVPVLSSLSKMKFDKSTPLARSNLLGSSPQAQHNPLYPLKLNVAKHLASLSPVRAVLACVFGCNLLSSASKSYTSSSSNGAFVQAPDAERLFYEFALDQSVRFPTLNRWIQMQSNLHRVSESAIATENDNEVSVAKSDVKISAKRFRDPESDTESEIDDITVHLTKSDLNVEVPLASKDRQDSPATDSVEMNSTVFLSFDWEKEEPYVKAVERLINEGKFMDALALSDRCLRDGASDQLLQLLIEQDEGNNPMTSQLHGYGRSNFTCSTWQYCIRLKDKQLAARLALKYLHKWELNAAIDVLTMCICHLSQNETIRDEVFKKRQALQRYNHILCADDHYSYWQEVEADCKEDPEGLALRLAGKGAVSAALEVTESSALSIDLRRELQGRQLVKLLTADPLSGGGPAEASRFLSSLRDSDDALPAAVGAMQLLSDLRSKQLLVHFFLKQQVGNLSEVEVARLNSWALGLRVLALLPSPSQQRCSALHEHPHLILEVLLMMKQLQSALLILKEFPSLRDDNLILTYASKAICINVNSTPREPRISISSLRPKPKPKQAMPSRSNFTQSLGNFQKEARRAFSWAPRDVNKTTQKDSHRKRKSPGLSPSEKVPLEVMSGIQEERTYSADGQERIPFVSVAEEWVLTGDPSKDAVVRSSHRYETSPDITLFKTLLTLCSDELVSAKGALELCVSQMKMVLSSEHLPLNASMETMGRTYHATETYVQALSYAKSLLRKVLGNYDFSSSSDRSRETDDTSSDTTSSSNLSQYPDELSELLASVDIWLGRAELLQSLLGSGIVASLDDIADKDSSARLRDRLLKDERYSMAVYTSKKCKIDVFPAWNAWGRALIQMEHYAQARVKFKQAFQLFKGDPSFVILEIINMFESVPPVHVSSVRSMYEHFLKRVPTISDDSLSADSYLNVLYMPSTFPRSEISRSYQEALYSQSSSGPGFEEGPHSNLGNARYGECIYYLQEYACPQMLAFMFRQGHYADACSLFFPVNGVPNHSQPSSQANAPSSSPQRLDPLATDYGTIDDLCDLCIGYGAMSELADIISARSASYLSQDGKVGQYITSALVKICNYCEMHRHFNYLYKFQVLRRDNIAAGLCCIQLFINSSSQEEAVKHLERAKAHFEEGLSARHRVGESTKHLSKVARGKSASDKLTEEELIKLSARVGIQVEVVKSLNDTEGPQWRYSLFGNPSDPETYRRRCLAAETLAEKHFDLAFQVIYQFNLPAVDCYACVAASLAERKRGGHLTEFLRNIKGTIDEDDWDQVLSAAINVYAHKHKERPDRLIDMLISNHRKVLSCVICGRLKSAFQIASRSGSVADVQYVAHQASQTNSLSVLDMCKQWLTKYM</sequence>
<feature type="domain" description="ZFYVE26-like TPR repeats" evidence="2">
    <location>
        <begin position="2365"/>
        <end position="2482"/>
    </location>
</feature>
<evidence type="ECO:0000313" key="4">
    <source>
        <dbReference type="Proteomes" id="UP001418222"/>
    </source>
</evidence>
<evidence type="ECO:0000256" key="1">
    <source>
        <dbReference type="SAM" id="MobiDB-lite"/>
    </source>
</evidence>
<dbReference type="Pfam" id="PF25569">
    <property type="entry name" value="TPR_ZFYVE26"/>
    <property type="match status" value="1"/>
</dbReference>
<dbReference type="Proteomes" id="UP001418222">
    <property type="component" value="Unassembled WGS sequence"/>
</dbReference>
<keyword evidence="4" id="KW-1185">Reference proteome</keyword>
<name>A0AAP0G122_9ASPA</name>
<evidence type="ECO:0000313" key="3">
    <source>
        <dbReference type="EMBL" id="KAK8931329.1"/>
    </source>
</evidence>
<accession>A0AAP0G122</accession>
<dbReference type="EMBL" id="JBBWWQ010000014">
    <property type="protein sequence ID" value="KAK8931329.1"/>
    <property type="molecule type" value="Genomic_DNA"/>
</dbReference>
<dbReference type="InterPro" id="IPR057946">
    <property type="entry name" value="TPR_ZFYVE26"/>
</dbReference>
<proteinExistence type="predicted"/>
<evidence type="ECO:0000259" key="2">
    <source>
        <dbReference type="Pfam" id="PF25569"/>
    </source>
</evidence>
<organism evidence="3 4">
    <name type="scientific">Platanthera zijinensis</name>
    <dbReference type="NCBI Taxonomy" id="2320716"/>
    <lineage>
        <taxon>Eukaryota</taxon>
        <taxon>Viridiplantae</taxon>
        <taxon>Streptophyta</taxon>
        <taxon>Embryophyta</taxon>
        <taxon>Tracheophyta</taxon>
        <taxon>Spermatophyta</taxon>
        <taxon>Magnoliopsida</taxon>
        <taxon>Liliopsida</taxon>
        <taxon>Asparagales</taxon>
        <taxon>Orchidaceae</taxon>
        <taxon>Orchidoideae</taxon>
        <taxon>Orchideae</taxon>
        <taxon>Orchidinae</taxon>
        <taxon>Platanthera</taxon>
    </lineage>
</organism>
<reference evidence="3 4" key="1">
    <citation type="journal article" date="2022" name="Nat. Plants">
        <title>Genomes of leafy and leafless Platanthera orchids illuminate the evolution of mycoheterotrophy.</title>
        <authorList>
            <person name="Li M.H."/>
            <person name="Liu K.W."/>
            <person name="Li Z."/>
            <person name="Lu H.C."/>
            <person name="Ye Q.L."/>
            <person name="Zhang D."/>
            <person name="Wang J.Y."/>
            <person name="Li Y.F."/>
            <person name="Zhong Z.M."/>
            <person name="Liu X."/>
            <person name="Yu X."/>
            <person name="Liu D.K."/>
            <person name="Tu X.D."/>
            <person name="Liu B."/>
            <person name="Hao Y."/>
            <person name="Liao X.Y."/>
            <person name="Jiang Y.T."/>
            <person name="Sun W.H."/>
            <person name="Chen J."/>
            <person name="Chen Y.Q."/>
            <person name="Ai Y."/>
            <person name="Zhai J.W."/>
            <person name="Wu S.S."/>
            <person name="Zhou Z."/>
            <person name="Hsiao Y.Y."/>
            <person name="Wu W.L."/>
            <person name="Chen Y.Y."/>
            <person name="Lin Y.F."/>
            <person name="Hsu J.L."/>
            <person name="Li C.Y."/>
            <person name="Wang Z.W."/>
            <person name="Zhao X."/>
            <person name="Zhong W.Y."/>
            <person name="Ma X.K."/>
            <person name="Ma L."/>
            <person name="Huang J."/>
            <person name="Chen G.Z."/>
            <person name="Huang M.Z."/>
            <person name="Huang L."/>
            <person name="Peng D.H."/>
            <person name="Luo Y.B."/>
            <person name="Zou S.Q."/>
            <person name="Chen S.P."/>
            <person name="Lan S."/>
            <person name="Tsai W.C."/>
            <person name="Van de Peer Y."/>
            <person name="Liu Z.J."/>
        </authorList>
    </citation>
    <scope>NUCLEOTIDE SEQUENCE [LARGE SCALE GENOMIC DNA]</scope>
    <source>
        <strain evidence="3">Lor287</strain>
    </source>
</reference>